<dbReference type="RefSeq" id="WP_090218198.1">
    <property type="nucleotide sequence ID" value="NZ_FMWG01000004.1"/>
</dbReference>
<organism evidence="7 8">
    <name type="scientific">Epibacterium ulvae</name>
    <dbReference type="NCBI Taxonomy" id="1156985"/>
    <lineage>
        <taxon>Bacteria</taxon>
        <taxon>Pseudomonadati</taxon>
        <taxon>Pseudomonadota</taxon>
        <taxon>Alphaproteobacteria</taxon>
        <taxon>Rhodobacterales</taxon>
        <taxon>Roseobacteraceae</taxon>
        <taxon>Epibacterium</taxon>
    </lineage>
</organism>
<keyword evidence="5 6" id="KW-0472">Membrane</keyword>
<dbReference type="GO" id="GO:0005886">
    <property type="term" value="C:plasma membrane"/>
    <property type="evidence" value="ECO:0007669"/>
    <property type="project" value="UniProtKB-SubCell"/>
</dbReference>
<dbReference type="Pfam" id="PF02653">
    <property type="entry name" value="BPD_transp_2"/>
    <property type="match status" value="1"/>
</dbReference>
<dbReference type="OrthoDB" id="9810505at2"/>
<dbReference type="AlphaFoldDB" id="A0A1G5QKK7"/>
<dbReference type="Proteomes" id="UP000198767">
    <property type="component" value="Unassembled WGS sequence"/>
</dbReference>
<dbReference type="CDD" id="cd06581">
    <property type="entry name" value="TM_PBP1_LivM_like"/>
    <property type="match status" value="1"/>
</dbReference>
<feature type="transmembrane region" description="Helical" evidence="6">
    <location>
        <begin position="88"/>
        <end position="107"/>
    </location>
</feature>
<evidence type="ECO:0000256" key="4">
    <source>
        <dbReference type="ARBA" id="ARBA00022989"/>
    </source>
</evidence>
<name>A0A1G5QKK7_9RHOB</name>
<sequence length="342" mass="36764">MNGNTALYRHLTALVAVLAVIAILPVFITQRYFLGEIILFMIWASVATQWNVLLGHAGVFSLGQMLFFAIGAYAVGMMGTYFDVSPWLAMPIGAIVAASAALVIGLACLRLETAYVALLTFAIVFMVSTLIRTDAECFITKGGLCTPLFGGGNGFSGFDDLGFRKLLKGQWVVGNYFVVLGVLALSLLASICVIHGRLGLAFRALGDSRIYAAARGMNRTRFHIIAFVITAFFTGLTGAVYAAHFRFAGPSLFEFPTLVFILAMIVIGGLKSTWGPIFGAALMMVLVEFAKEMGDVQNTLIGFVLVVFVLIFPKGLAGATSQLAQRISRQRSRKASDTARAI</sequence>
<feature type="transmembrane region" description="Helical" evidence="6">
    <location>
        <begin position="114"/>
        <end position="131"/>
    </location>
</feature>
<dbReference type="InterPro" id="IPR043428">
    <property type="entry name" value="LivM-like"/>
</dbReference>
<feature type="transmembrane region" description="Helical" evidence="6">
    <location>
        <begin position="65"/>
        <end position="82"/>
    </location>
</feature>
<proteinExistence type="predicted"/>
<feature type="transmembrane region" description="Helical" evidence="6">
    <location>
        <begin position="7"/>
        <end position="27"/>
    </location>
</feature>
<evidence type="ECO:0000313" key="7">
    <source>
        <dbReference type="EMBL" id="SCZ62354.1"/>
    </source>
</evidence>
<feature type="transmembrane region" description="Helical" evidence="6">
    <location>
        <begin position="176"/>
        <end position="202"/>
    </location>
</feature>
<protein>
    <submittedName>
        <fullName evidence="7">Amino acid/amide ABC transporter membrane protein 2, HAAT family</fullName>
    </submittedName>
</protein>
<dbReference type="PANTHER" id="PTHR30482">
    <property type="entry name" value="HIGH-AFFINITY BRANCHED-CHAIN AMINO ACID TRANSPORT SYSTEM PERMEASE"/>
    <property type="match status" value="1"/>
</dbReference>
<dbReference type="EMBL" id="FMWG01000004">
    <property type="protein sequence ID" value="SCZ62354.1"/>
    <property type="molecule type" value="Genomic_DNA"/>
</dbReference>
<keyword evidence="2" id="KW-1003">Cell membrane</keyword>
<feature type="transmembrane region" description="Helical" evidence="6">
    <location>
        <begin position="33"/>
        <end position="53"/>
    </location>
</feature>
<evidence type="ECO:0000313" key="8">
    <source>
        <dbReference type="Proteomes" id="UP000198767"/>
    </source>
</evidence>
<evidence type="ECO:0000256" key="5">
    <source>
        <dbReference type="ARBA" id="ARBA00023136"/>
    </source>
</evidence>
<reference evidence="7 8" key="1">
    <citation type="submission" date="2016-10" db="EMBL/GenBank/DDBJ databases">
        <authorList>
            <person name="de Groot N.N."/>
        </authorList>
    </citation>
    <scope>NUCLEOTIDE SEQUENCE [LARGE SCALE GENOMIC DNA]</scope>
    <source>
        <strain evidence="7 8">U95</strain>
    </source>
</reference>
<dbReference type="GO" id="GO:0015658">
    <property type="term" value="F:branched-chain amino acid transmembrane transporter activity"/>
    <property type="evidence" value="ECO:0007669"/>
    <property type="project" value="InterPro"/>
</dbReference>
<keyword evidence="8" id="KW-1185">Reference proteome</keyword>
<feature type="transmembrane region" description="Helical" evidence="6">
    <location>
        <begin position="300"/>
        <end position="324"/>
    </location>
</feature>
<keyword evidence="4 6" id="KW-1133">Transmembrane helix</keyword>
<dbReference type="InterPro" id="IPR001851">
    <property type="entry name" value="ABC_transp_permease"/>
</dbReference>
<evidence type="ECO:0000256" key="1">
    <source>
        <dbReference type="ARBA" id="ARBA00004651"/>
    </source>
</evidence>
<feature type="transmembrane region" description="Helical" evidence="6">
    <location>
        <begin position="222"/>
        <end position="245"/>
    </location>
</feature>
<dbReference type="STRING" id="1156985.SAMN04488118_104370"/>
<evidence type="ECO:0000256" key="6">
    <source>
        <dbReference type="SAM" id="Phobius"/>
    </source>
</evidence>
<comment type="subcellular location">
    <subcellularLocation>
        <location evidence="1">Cell membrane</location>
        <topology evidence="1">Multi-pass membrane protein</topology>
    </subcellularLocation>
</comment>
<evidence type="ECO:0000256" key="3">
    <source>
        <dbReference type="ARBA" id="ARBA00022692"/>
    </source>
</evidence>
<gene>
    <name evidence="7" type="ORF">SAMN04488118_104370</name>
</gene>
<keyword evidence="3 6" id="KW-0812">Transmembrane</keyword>
<accession>A0A1G5QKK7</accession>
<evidence type="ECO:0000256" key="2">
    <source>
        <dbReference type="ARBA" id="ARBA00022475"/>
    </source>
</evidence>
<dbReference type="PANTHER" id="PTHR30482:SF10">
    <property type="entry name" value="HIGH-AFFINITY BRANCHED-CHAIN AMINO ACID TRANSPORT PROTEIN BRAE"/>
    <property type="match status" value="1"/>
</dbReference>